<feature type="compositionally biased region" description="Polar residues" evidence="1">
    <location>
        <begin position="60"/>
        <end position="76"/>
    </location>
</feature>
<reference evidence="2 3" key="1">
    <citation type="submission" date="2023-08" db="EMBL/GenBank/DDBJ databases">
        <title>Black Yeasts Isolated from many extreme environments.</title>
        <authorList>
            <person name="Coleine C."/>
            <person name="Stajich J.E."/>
            <person name="Selbmann L."/>
        </authorList>
    </citation>
    <scope>NUCLEOTIDE SEQUENCE [LARGE SCALE GENOMIC DNA]</scope>
    <source>
        <strain evidence="2 3">CCFEE 5910</strain>
    </source>
</reference>
<dbReference type="AlphaFoldDB" id="A0AAN7SUC3"/>
<evidence type="ECO:0000256" key="1">
    <source>
        <dbReference type="SAM" id="MobiDB-lite"/>
    </source>
</evidence>
<organism evidence="2 3">
    <name type="scientific">Lithohypha guttulata</name>
    <dbReference type="NCBI Taxonomy" id="1690604"/>
    <lineage>
        <taxon>Eukaryota</taxon>
        <taxon>Fungi</taxon>
        <taxon>Dikarya</taxon>
        <taxon>Ascomycota</taxon>
        <taxon>Pezizomycotina</taxon>
        <taxon>Eurotiomycetes</taxon>
        <taxon>Chaetothyriomycetidae</taxon>
        <taxon>Chaetothyriales</taxon>
        <taxon>Trichomeriaceae</taxon>
        <taxon>Lithohypha</taxon>
    </lineage>
</organism>
<sequence>MAPIFVASPAASRRTRRKQQRQRRRQYERKRQADFWSRCKANSAIVQPQNSIAAALSTNVTPTSATPHQSGQSQPQLDGMLKPTSNPYSILNVEIPSPAIHFPASSPQPAEPYYLAAYQDIYGIGHSAHTGLLTPPPEPKITAFLRGDE</sequence>
<comment type="caution">
    <text evidence="2">The sequence shown here is derived from an EMBL/GenBank/DDBJ whole genome shotgun (WGS) entry which is preliminary data.</text>
</comment>
<keyword evidence="3" id="KW-1185">Reference proteome</keyword>
<feature type="region of interest" description="Disordered" evidence="1">
    <location>
        <begin position="1"/>
        <end position="33"/>
    </location>
</feature>
<proteinExistence type="predicted"/>
<dbReference type="EMBL" id="JAVRRJ010000009">
    <property type="protein sequence ID" value="KAK5081721.1"/>
    <property type="molecule type" value="Genomic_DNA"/>
</dbReference>
<evidence type="ECO:0000313" key="2">
    <source>
        <dbReference type="EMBL" id="KAK5081721.1"/>
    </source>
</evidence>
<protein>
    <submittedName>
        <fullName evidence="2">Uncharacterized protein</fullName>
    </submittedName>
</protein>
<gene>
    <name evidence="2" type="ORF">LTR05_007855</name>
</gene>
<feature type="compositionally biased region" description="Basic residues" evidence="1">
    <location>
        <begin position="13"/>
        <end position="28"/>
    </location>
</feature>
<evidence type="ECO:0000313" key="3">
    <source>
        <dbReference type="Proteomes" id="UP001309876"/>
    </source>
</evidence>
<accession>A0AAN7SUC3</accession>
<name>A0AAN7SUC3_9EURO</name>
<feature type="region of interest" description="Disordered" evidence="1">
    <location>
        <begin position="60"/>
        <end position="85"/>
    </location>
</feature>
<dbReference type="Proteomes" id="UP001309876">
    <property type="component" value="Unassembled WGS sequence"/>
</dbReference>